<organism evidence="3 4">
    <name type="scientific">Dulcicalothrix desertica PCC 7102</name>
    <dbReference type="NCBI Taxonomy" id="232991"/>
    <lineage>
        <taxon>Bacteria</taxon>
        <taxon>Bacillati</taxon>
        <taxon>Cyanobacteriota</taxon>
        <taxon>Cyanophyceae</taxon>
        <taxon>Nostocales</taxon>
        <taxon>Calotrichaceae</taxon>
        <taxon>Dulcicalothrix</taxon>
    </lineage>
</organism>
<proteinExistence type="predicted"/>
<accession>A0A433VF63</accession>
<keyword evidence="4" id="KW-1185">Reference proteome</keyword>
<reference evidence="3" key="2">
    <citation type="journal article" date="2019" name="Genome Biol. Evol.">
        <title>Day and night: Metabolic profiles and evolutionary relationships of six axenic non-marine cyanobacteria.</title>
        <authorList>
            <person name="Will S.E."/>
            <person name="Henke P."/>
            <person name="Boedeker C."/>
            <person name="Huang S."/>
            <person name="Brinkmann H."/>
            <person name="Rohde M."/>
            <person name="Jarek M."/>
            <person name="Friedl T."/>
            <person name="Seufert S."/>
            <person name="Schumacher M."/>
            <person name="Overmann J."/>
            <person name="Neumann-Schaal M."/>
            <person name="Petersen J."/>
        </authorList>
    </citation>
    <scope>NUCLEOTIDE SEQUENCE [LARGE SCALE GENOMIC DNA]</scope>
    <source>
        <strain evidence="3">PCC 7102</strain>
    </source>
</reference>
<dbReference type="EMBL" id="RSCL01000010">
    <property type="protein sequence ID" value="RUT04736.1"/>
    <property type="molecule type" value="Genomic_DNA"/>
</dbReference>
<reference evidence="3" key="1">
    <citation type="submission" date="2018-12" db="EMBL/GenBank/DDBJ databases">
        <authorList>
            <person name="Will S."/>
            <person name="Neumann-Schaal M."/>
            <person name="Henke P."/>
        </authorList>
    </citation>
    <scope>NUCLEOTIDE SEQUENCE</scope>
    <source>
        <strain evidence="3">PCC 7102</strain>
    </source>
</reference>
<feature type="region of interest" description="Disordered" evidence="1">
    <location>
        <begin position="1"/>
        <end position="21"/>
    </location>
</feature>
<name>A0A433VF63_9CYAN</name>
<gene>
    <name evidence="3" type="ORF">DSM106972_043050</name>
</gene>
<keyword evidence="2" id="KW-1133">Transmembrane helix</keyword>
<feature type="transmembrane region" description="Helical" evidence="2">
    <location>
        <begin position="28"/>
        <end position="47"/>
    </location>
</feature>
<dbReference type="RefSeq" id="WP_127082708.1">
    <property type="nucleotide sequence ID" value="NZ_RSCL01000010.1"/>
</dbReference>
<sequence>MRSQQISQSVSPSAPVPAKSHSESICNYAGYFVIAIPVVVLLSIIGFKKYKITTHRNRIAKLERLWHINIDEKTH</sequence>
<evidence type="ECO:0000313" key="4">
    <source>
        <dbReference type="Proteomes" id="UP000271624"/>
    </source>
</evidence>
<keyword evidence="2" id="KW-0812">Transmembrane</keyword>
<evidence type="ECO:0000256" key="2">
    <source>
        <dbReference type="SAM" id="Phobius"/>
    </source>
</evidence>
<evidence type="ECO:0000256" key="1">
    <source>
        <dbReference type="SAM" id="MobiDB-lite"/>
    </source>
</evidence>
<protein>
    <submittedName>
        <fullName evidence="3">Uncharacterized protein</fullName>
    </submittedName>
</protein>
<dbReference type="AlphaFoldDB" id="A0A433VF63"/>
<evidence type="ECO:0000313" key="3">
    <source>
        <dbReference type="EMBL" id="RUT04736.1"/>
    </source>
</evidence>
<feature type="compositionally biased region" description="Low complexity" evidence="1">
    <location>
        <begin position="1"/>
        <end position="19"/>
    </location>
</feature>
<dbReference type="OrthoDB" id="517516at2"/>
<comment type="caution">
    <text evidence="3">The sequence shown here is derived from an EMBL/GenBank/DDBJ whole genome shotgun (WGS) entry which is preliminary data.</text>
</comment>
<keyword evidence="2" id="KW-0472">Membrane</keyword>
<dbReference type="Proteomes" id="UP000271624">
    <property type="component" value="Unassembled WGS sequence"/>
</dbReference>